<gene>
    <name evidence="5" type="ORF">BDY21DRAFT_280049</name>
</gene>
<reference evidence="5" key="1">
    <citation type="journal article" date="2020" name="Stud. Mycol.">
        <title>101 Dothideomycetes genomes: a test case for predicting lifestyles and emergence of pathogens.</title>
        <authorList>
            <person name="Haridas S."/>
            <person name="Albert R."/>
            <person name="Binder M."/>
            <person name="Bloem J."/>
            <person name="Labutti K."/>
            <person name="Salamov A."/>
            <person name="Andreopoulos B."/>
            <person name="Baker S."/>
            <person name="Barry K."/>
            <person name="Bills G."/>
            <person name="Bluhm B."/>
            <person name="Cannon C."/>
            <person name="Castanera R."/>
            <person name="Culley D."/>
            <person name="Daum C."/>
            <person name="Ezra D."/>
            <person name="Gonzalez J."/>
            <person name="Henrissat B."/>
            <person name="Kuo A."/>
            <person name="Liang C."/>
            <person name="Lipzen A."/>
            <person name="Lutzoni F."/>
            <person name="Magnuson J."/>
            <person name="Mondo S."/>
            <person name="Nolan M."/>
            <person name="Ohm R."/>
            <person name="Pangilinan J."/>
            <person name="Park H.-J."/>
            <person name="Ramirez L."/>
            <person name="Alfaro M."/>
            <person name="Sun H."/>
            <person name="Tritt A."/>
            <person name="Yoshinaga Y."/>
            <person name="Zwiers L.-H."/>
            <person name="Turgeon B."/>
            <person name="Goodwin S."/>
            <person name="Spatafora J."/>
            <person name="Crous P."/>
            <person name="Grigoriev I."/>
        </authorList>
    </citation>
    <scope>NUCLEOTIDE SEQUENCE</scope>
    <source>
        <strain evidence="5">ATCC 16933</strain>
    </source>
</reference>
<protein>
    <submittedName>
        <fullName evidence="5">Exocyst complex component Sec6-domain-containing protein</fullName>
    </submittedName>
</protein>
<dbReference type="GO" id="GO:0000149">
    <property type="term" value="F:SNARE binding"/>
    <property type="evidence" value="ECO:0007669"/>
    <property type="project" value="TreeGrafter"/>
</dbReference>
<dbReference type="FunFam" id="1.10.357.50:FF:000006">
    <property type="entry name" value="Exocyst complex component sec6"/>
    <property type="match status" value="1"/>
</dbReference>
<evidence type="ECO:0000256" key="3">
    <source>
        <dbReference type="ARBA" id="ARBA00022483"/>
    </source>
</evidence>
<dbReference type="FunFam" id="1.10.357.70:FF:000005">
    <property type="entry name" value="Exocyst complex component Sec6"/>
    <property type="match status" value="1"/>
</dbReference>
<keyword evidence="4" id="KW-0175">Coiled coil</keyword>
<dbReference type="InterPro" id="IPR042532">
    <property type="entry name" value="EXOC3/Sec6_C"/>
</dbReference>
<dbReference type="GO" id="GO:0006887">
    <property type="term" value="P:exocytosis"/>
    <property type="evidence" value="ECO:0007669"/>
    <property type="project" value="UniProtKB-KW"/>
</dbReference>
<proteinExistence type="inferred from homology"/>
<keyword evidence="6" id="KW-1185">Reference proteome</keyword>
<dbReference type="AlphaFoldDB" id="A0A6A6P8L2"/>
<dbReference type="EMBL" id="MU001673">
    <property type="protein sequence ID" value="KAF2460206.1"/>
    <property type="molecule type" value="Genomic_DNA"/>
</dbReference>
<accession>A0A6A6P8L2</accession>
<dbReference type="GO" id="GO:0000145">
    <property type="term" value="C:exocyst"/>
    <property type="evidence" value="ECO:0007669"/>
    <property type="project" value="InterPro"/>
</dbReference>
<sequence>MNGIEPATVKLAELLRHPEDLDKIAALKSEFQRKKGAVDSSLKLGLKEQLSITQAGMSSLNEGQRTVNAIKEEMMKIDKLCADSQSLIRDFPHVNLVAATHRNFEAVVNMKREIDTFEPRLARLEAMLREDDEDLQVQPNLLPIHYGLTQLRDMRDAAMEQVQREGEGGEATLQEYFNRLDDVVDWFDEHVGAACMNLIPLINSDNNGTVVRLALIIEEEEKNDKKVQALQNAQREYKELASRFKSIAAVPKELRGYKEKFLKAIELNATNQMEGTRQAFNEDPEKLDKAFKWYFNDLNAVRLGMVELMPKKWKIFKTYTDIYHKQMHDFLINQVDDPELPSVNLLTIINWVDKYYSKMAKLGVAEDELSPHVIDNRSGELVREYRQIIVRQVEEWMERMAGSDRSTFLIRAEGSLDTDENGAFRTKTMSDMWRMFRDNLSVVGASGRTDVAEGVAEAMVRAMRNRQQMWEGLVDAELQKYSQPNADQDGLQPLQDWLVAIANDQIACIDDGDEAEGGSLSYLSRFARDLRPLLSPTYAVTNDTQIESLRDGYVDLGTHCITVFVGLIFAVDFRAILTEFFTPIWYSRKGMGQIISTFEDYLADYAPMLHPSLRDILVEELADELLLRYLGSVRNKGAKIRRADPFVDKIKDDVLTVFAFFERFDAFFEIKQKWRAVDGFVRLLEADKAAVPAVFEQFKLDYWDVSVGWVEAVLRSRDDFDRSMLNAVKAKAAEVYVERGPETILSKVK</sequence>
<name>A0A6A6P8L2_9PEZI</name>
<dbReference type="PANTHER" id="PTHR21292:SF1">
    <property type="entry name" value="EXOCYST COMPLEX COMPONENT 3"/>
    <property type="match status" value="1"/>
</dbReference>
<dbReference type="Gene3D" id="1.10.357.70">
    <property type="entry name" value="Exocyst complex component Sec6, C-terminal domain"/>
    <property type="match status" value="1"/>
</dbReference>
<evidence type="ECO:0000256" key="4">
    <source>
        <dbReference type="SAM" id="Coils"/>
    </source>
</evidence>
<keyword evidence="3" id="KW-0268">Exocytosis</keyword>
<dbReference type="Pfam" id="PF06046">
    <property type="entry name" value="Sec6"/>
    <property type="match status" value="1"/>
</dbReference>
<keyword evidence="2" id="KW-0813">Transport</keyword>
<feature type="coiled-coil region" evidence="4">
    <location>
        <begin position="216"/>
        <end position="250"/>
    </location>
</feature>
<dbReference type="OrthoDB" id="190098at2759"/>
<evidence type="ECO:0000256" key="1">
    <source>
        <dbReference type="ARBA" id="ARBA00009447"/>
    </source>
</evidence>
<dbReference type="InterPro" id="IPR010326">
    <property type="entry name" value="EXOC3/Sec6"/>
</dbReference>
<dbReference type="Gene3D" id="1.10.357.50">
    <property type="match status" value="1"/>
</dbReference>
<dbReference type="GO" id="GO:0051601">
    <property type="term" value="P:exocyst localization"/>
    <property type="evidence" value="ECO:0007669"/>
    <property type="project" value="TreeGrafter"/>
</dbReference>
<comment type="similarity">
    <text evidence="1">Belongs to the SEC6 family.</text>
</comment>
<evidence type="ECO:0000313" key="6">
    <source>
        <dbReference type="Proteomes" id="UP000799766"/>
    </source>
</evidence>
<organism evidence="5 6">
    <name type="scientific">Lineolata rhizophorae</name>
    <dbReference type="NCBI Taxonomy" id="578093"/>
    <lineage>
        <taxon>Eukaryota</taxon>
        <taxon>Fungi</taxon>
        <taxon>Dikarya</taxon>
        <taxon>Ascomycota</taxon>
        <taxon>Pezizomycotina</taxon>
        <taxon>Dothideomycetes</taxon>
        <taxon>Dothideomycetes incertae sedis</taxon>
        <taxon>Lineolatales</taxon>
        <taxon>Lineolataceae</taxon>
        <taxon>Lineolata</taxon>
    </lineage>
</organism>
<evidence type="ECO:0000256" key="2">
    <source>
        <dbReference type="ARBA" id="ARBA00022448"/>
    </source>
</evidence>
<dbReference type="PANTHER" id="PTHR21292">
    <property type="entry name" value="EXOCYST COMPLEX COMPONENT SEC6-RELATED"/>
    <property type="match status" value="1"/>
</dbReference>
<dbReference type="Proteomes" id="UP000799766">
    <property type="component" value="Unassembled WGS sequence"/>
</dbReference>
<evidence type="ECO:0000313" key="5">
    <source>
        <dbReference type="EMBL" id="KAF2460206.1"/>
    </source>
</evidence>